<reference evidence="2" key="1">
    <citation type="submission" date="2016-11" db="UniProtKB">
        <authorList>
            <consortium name="WormBaseParasite"/>
        </authorList>
    </citation>
    <scope>IDENTIFICATION</scope>
</reference>
<dbReference type="WBParaSite" id="L893_g30518.t1">
    <property type="protein sequence ID" value="L893_g30518.t1"/>
    <property type="gene ID" value="L893_g30518"/>
</dbReference>
<evidence type="ECO:0000313" key="1">
    <source>
        <dbReference type="Proteomes" id="UP000095287"/>
    </source>
</evidence>
<organism evidence="1 2">
    <name type="scientific">Steinernema glaseri</name>
    <dbReference type="NCBI Taxonomy" id="37863"/>
    <lineage>
        <taxon>Eukaryota</taxon>
        <taxon>Metazoa</taxon>
        <taxon>Ecdysozoa</taxon>
        <taxon>Nematoda</taxon>
        <taxon>Chromadorea</taxon>
        <taxon>Rhabditida</taxon>
        <taxon>Tylenchina</taxon>
        <taxon>Panagrolaimomorpha</taxon>
        <taxon>Strongyloidoidea</taxon>
        <taxon>Steinernematidae</taxon>
        <taxon>Steinernema</taxon>
    </lineage>
</organism>
<name>A0A1I7ZWM5_9BILA</name>
<dbReference type="Proteomes" id="UP000095287">
    <property type="component" value="Unplaced"/>
</dbReference>
<accession>A0A1I7ZWM5</accession>
<proteinExistence type="predicted"/>
<protein>
    <submittedName>
        <fullName evidence="2">Secreted protein</fullName>
    </submittedName>
</protein>
<keyword evidence="1" id="KW-1185">Reference proteome</keyword>
<sequence>MINGATYIPIPFKRKKCPACSLVLVALSVRLSVHAAVFLSMLETVKVVPHRTITSGFGYSMTYLYSMTSEAQNETEPRQ</sequence>
<evidence type="ECO:0000313" key="2">
    <source>
        <dbReference type="WBParaSite" id="L893_g30518.t1"/>
    </source>
</evidence>
<dbReference type="AlphaFoldDB" id="A0A1I7ZWM5"/>